<protein>
    <submittedName>
        <fullName evidence="2">Uncharacterized protein</fullName>
    </submittedName>
</protein>
<gene>
    <name evidence="2" type="ORF">B0T14DRAFT_145753</name>
</gene>
<name>A0AA39X5V4_9PEZI</name>
<evidence type="ECO:0000313" key="3">
    <source>
        <dbReference type="Proteomes" id="UP001175000"/>
    </source>
</evidence>
<accession>A0AA39X5V4</accession>
<proteinExistence type="predicted"/>
<keyword evidence="3" id="KW-1185">Reference proteome</keyword>
<evidence type="ECO:0000256" key="1">
    <source>
        <dbReference type="SAM" id="MobiDB-lite"/>
    </source>
</evidence>
<evidence type="ECO:0000313" key="2">
    <source>
        <dbReference type="EMBL" id="KAK0627864.1"/>
    </source>
</evidence>
<feature type="region of interest" description="Disordered" evidence="1">
    <location>
        <begin position="1"/>
        <end position="24"/>
    </location>
</feature>
<feature type="region of interest" description="Disordered" evidence="1">
    <location>
        <begin position="163"/>
        <end position="183"/>
    </location>
</feature>
<dbReference type="AlphaFoldDB" id="A0AA39X5V4"/>
<organism evidence="2 3">
    <name type="scientific">Immersiella caudata</name>
    <dbReference type="NCBI Taxonomy" id="314043"/>
    <lineage>
        <taxon>Eukaryota</taxon>
        <taxon>Fungi</taxon>
        <taxon>Dikarya</taxon>
        <taxon>Ascomycota</taxon>
        <taxon>Pezizomycotina</taxon>
        <taxon>Sordariomycetes</taxon>
        <taxon>Sordariomycetidae</taxon>
        <taxon>Sordariales</taxon>
        <taxon>Lasiosphaeriaceae</taxon>
        <taxon>Immersiella</taxon>
    </lineage>
</organism>
<sequence length="450" mass="49466">MPSFDRPQVDTAWRPSTMDQPNADEDFTQLWERHIAAARKEFAATSKDEDEAAVSHVWNEKMGSVVDALELAVQSPHSRTTSSPEPLWSLRDDYSETALSSPQGSIFSAAPTPAMSKVPNPIITISEYSDEFDPGTPMVEIGGRHSKGKELASYYLDRSRLKKHHNHHHQPNHTPIPSPSLDPKTLLYKNYTSRYIPDCEPDTPVTSFRSVLHTPSRPPSSVHVLILTWAKSSRRGDDGQLLSPGLDIETDTVRSCFKRRGYRVQCRLIPEDYPTSAVETILDKFLSNSKEGNLLVVYYKGEGCVEGEGQGGRMVFSSGFGGSSFYWDDVRDPVMQAEGDLLMILDCCAAPGVESPEIRMDSGMVASASTKQLLGVCAPYEMGMDSFMTRSLCLALDSVAEGDGVEGMASVQGLCSAMKEDLRGEGMDASTVFVTQLGGGQLMDIYLPRF</sequence>
<dbReference type="EMBL" id="JAULSU010000002">
    <property type="protein sequence ID" value="KAK0627864.1"/>
    <property type="molecule type" value="Genomic_DNA"/>
</dbReference>
<dbReference type="Proteomes" id="UP001175000">
    <property type="component" value="Unassembled WGS sequence"/>
</dbReference>
<reference evidence="2" key="1">
    <citation type="submission" date="2023-06" db="EMBL/GenBank/DDBJ databases">
        <title>Genome-scale phylogeny and comparative genomics of the fungal order Sordariales.</title>
        <authorList>
            <consortium name="Lawrence Berkeley National Laboratory"/>
            <person name="Hensen N."/>
            <person name="Bonometti L."/>
            <person name="Westerberg I."/>
            <person name="Brannstrom I.O."/>
            <person name="Guillou S."/>
            <person name="Cros-Aarteil S."/>
            <person name="Calhoun S."/>
            <person name="Haridas S."/>
            <person name="Kuo A."/>
            <person name="Mondo S."/>
            <person name="Pangilinan J."/>
            <person name="Riley R."/>
            <person name="Labutti K."/>
            <person name="Andreopoulos B."/>
            <person name="Lipzen A."/>
            <person name="Chen C."/>
            <person name="Yanf M."/>
            <person name="Daum C."/>
            <person name="Ng V."/>
            <person name="Clum A."/>
            <person name="Steindorff A."/>
            <person name="Ohm R."/>
            <person name="Martin F."/>
            <person name="Silar P."/>
            <person name="Natvig D."/>
            <person name="Lalanne C."/>
            <person name="Gautier V."/>
            <person name="Ament-Velasquez S.L."/>
            <person name="Kruys A."/>
            <person name="Hutchinson M.I."/>
            <person name="Powell A.J."/>
            <person name="Barry K."/>
            <person name="Miller A.N."/>
            <person name="Grigoriev I.V."/>
            <person name="Debuchy R."/>
            <person name="Gladieux P."/>
            <person name="Thoren M.H."/>
            <person name="Johannesson H."/>
        </authorList>
    </citation>
    <scope>NUCLEOTIDE SEQUENCE</scope>
    <source>
        <strain evidence="2">CBS 606.72</strain>
    </source>
</reference>
<comment type="caution">
    <text evidence="2">The sequence shown here is derived from an EMBL/GenBank/DDBJ whole genome shotgun (WGS) entry which is preliminary data.</text>
</comment>